<evidence type="ECO:0000313" key="2">
    <source>
        <dbReference type="EMBL" id="MFC6643567.1"/>
    </source>
</evidence>
<sequence>MAQTVRTLHAPVKALFSGTTLLIARNSLLGVILPLRMEAAGYPVALTGVVMAVYYMGLAFGGLYTKRVILRIGHIRAFSAFAALMAAVCLAYGFLSFQPHGSCCG</sequence>
<protein>
    <recommendedName>
        <fullName evidence="4">Major facilitator superfamily (MFS) profile domain-containing protein</fullName>
    </recommendedName>
</protein>
<dbReference type="RefSeq" id="WP_240791641.1">
    <property type="nucleotide sequence ID" value="NZ_JBHSWA010000003.1"/>
</dbReference>
<comment type="caution">
    <text evidence="2">The sequence shown here is derived from an EMBL/GenBank/DDBJ whole genome shotgun (WGS) entry which is preliminary data.</text>
</comment>
<dbReference type="Proteomes" id="UP001596403">
    <property type="component" value="Unassembled WGS sequence"/>
</dbReference>
<feature type="transmembrane region" description="Helical" evidence="1">
    <location>
        <begin position="75"/>
        <end position="95"/>
    </location>
</feature>
<feature type="transmembrane region" description="Helical" evidence="1">
    <location>
        <begin position="39"/>
        <end position="63"/>
    </location>
</feature>
<dbReference type="EMBL" id="JBHSWA010000003">
    <property type="protein sequence ID" value="MFC6643567.1"/>
    <property type="molecule type" value="Genomic_DNA"/>
</dbReference>
<gene>
    <name evidence="2" type="ORF">ACFQAU_19475</name>
</gene>
<dbReference type="InterPro" id="IPR036259">
    <property type="entry name" value="MFS_trans_sf"/>
</dbReference>
<dbReference type="PANTHER" id="PTHR23521">
    <property type="entry name" value="TRANSPORTER MFS SUPERFAMILY"/>
    <property type="match status" value="1"/>
</dbReference>
<dbReference type="Gene3D" id="1.20.1250.20">
    <property type="entry name" value="MFS general substrate transporter like domains"/>
    <property type="match status" value="1"/>
</dbReference>
<evidence type="ECO:0000256" key="1">
    <source>
        <dbReference type="SAM" id="Phobius"/>
    </source>
</evidence>
<accession>A0ABW1Z571</accession>
<keyword evidence="1" id="KW-0812">Transmembrane</keyword>
<evidence type="ECO:0008006" key="4">
    <source>
        <dbReference type="Google" id="ProtNLM"/>
    </source>
</evidence>
<reference evidence="3" key="1">
    <citation type="journal article" date="2019" name="Int. J. Syst. Evol. Microbiol.">
        <title>The Global Catalogue of Microorganisms (GCM) 10K type strain sequencing project: providing services to taxonomists for standard genome sequencing and annotation.</title>
        <authorList>
            <consortium name="The Broad Institute Genomics Platform"/>
            <consortium name="The Broad Institute Genome Sequencing Center for Infectious Disease"/>
            <person name="Wu L."/>
            <person name="Ma J."/>
        </authorList>
    </citation>
    <scope>NUCLEOTIDE SEQUENCE [LARGE SCALE GENOMIC DNA]</scope>
    <source>
        <strain evidence="3">NBRC 111368</strain>
    </source>
</reference>
<dbReference type="SUPFAM" id="SSF103473">
    <property type="entry name" value="MFS general substrate transporter"/>
    <property type="match status" value="1"/>
</dbReference>
<proteinExistence type="predicted"/>
<organism evidence="2 3">
    <name type="scientific">Sulfitobacter profundi</name>
    <dbReference type="NCBI Taxonomy" id="2679961"/>
    <lineage>
        <taxon>Bacteria</taxon>
        <taxon>Pseudomonadati</taxon>
        <taxon>Pseudomonadota</taxon>
        <taxon>Alphaproteobacteria</taxon>
        <taxon>Rhodobacterales</taxon>
        <taxon>Roseobacteraceae</taxon>
        <taxon>Sulfitobacter</taxon>
    </lineage>
</organism>
<dbReference type="PANTHER" id="PTHR23521:SF3">
    <property type="entry name" value="MFS TRANSPORTER"/>
    <property type="match status" value="1"/>
</dbReference>
<name>A0ABW1Z571_9RHOB</name>
<evidence type="ECO:0000313" key="3">
    <source>
        <dbReference type="Proteomes" id="UP001596403"/>
    </source>
</evidence>
<keyword evidence="1" id="KW-0472">Membrane</keyword>
<keyword evidence="1" id="KW-1133">Transmembrane helix</keyword>
<keyword evidence="3" id="KW-1185">Reference proteome</keyword>
<feature type="transmembrane region" description="Helical" evidence="1">
    <location>
        <begin position="12"/>
        <end position="33"/>
    </location>
</feature>